<keyword evidence="2" id="KW-1185">Reference proteome</keyword>
<organism evidence="1 2">
    <name type="scientific">Grifola frondosa</name>
    <name type="common">Maitake</name>
    <name type="synonym">Polyporus frondosus</name>
    <dbReference type="NCBI Taxonomy" id="5627"/>
    <lineage>
        <taxon>Eukaryota</taxon>
        <taxon>Fungi</taxon>
        <taxon>Dikarya</taxon>
        <taxon>Basidiomycota</taxon>
        <taxon>Agaricomycotina</taxon>
        <taxon>Agaricomycetes</taxon>
        <taxon>Polyporales</taxon>
        <taxon>Grifolaceae</taxon>
        <taxon>Grifola</taxon>
    </lineage>
</organism>
<sequence length="92" mass="9813">MMATNLVFAADIPDTSYASARAITPEHLWIGCDIATHIPCIEPPLARICFQTLTSSCGTIVRKGAVNAAAVEWIVTEAMCDTPEAASDFGRD</sequence>
<dbReference type="AlphaFoldDB" id="A0A1C7MM45"/>
<name>A0A1C7MM45_GRIFR</name>
<reference evidence="1 2" key="1">
    <citation type="submission" date="2016-03" db="EMBL/GenBank/DDBJ databases">
        <title>Whole genome sequencing of Grifola frondosa 9006-11.</title>
        <authorList>
            <person name="Min B."/>
            <person name="Park H."/>
            <person name="Kim J.-G."/>
            <person name="Cho H."/>
            <person name="Oh Y.-L."/>
            <person name="Kong W.-S."/>
            <person name="Choi I.-G."/>
        </authorList>
    </citation>
    <scope>NUCLEOTIDE SEQUENCE [LARGE SCALE GENOMIC DNA]</scope>
    <source>
        <strain evidence="1 2">9006-11</strain>
    </source>
</reference>
<dbReference type="Proteomes" id="UP000092993">
    <property type="component" value="Unassembled WGS sequence"/>
</dbReference>
<protein>
    <submittedName>
        <fullName evidence="1">Uncharacterized protein</fullName>
    </submittedName>
</protein>
<proteinExistence type="predicted"/>
<comment type="caution">
    <text evidence="1">The sequence shown here is derived from an EMBL/GenBank/DDBJ whole genome shotgun (WGS) entry which is preliminary data.</text>
</comment>
<accession>A0A1C7MM45</accession>
<dbReference type="EMBL" id="LUGG01000003">
    <property type="protein sequence ID" value="OBZ76064.1"/>
    <property type="molecule type" value="Genomic_DNA"/>
</dbReference>
<evidence type="ECO:0000313" key="1">
    <source>
        <dbReference type="EMBL" id="OBZ76064.1"/>
    </source>
</evidence>
<evidence type="ECO:0000313" key="2">
    <source>
        <dbReference type="Proteomes" id="UP000092993"/>
    </source>
</evidence>
<gene>
    <name evidence="1" type="ORF">A0H81_03314</name>
</gene>